<dbReference type="RefSeq" id="WP_173711991.1">
    <property type="nucleotide sequence ID" value="NZ_CP107022.1"/>
</dbReference>
<dbReference type="InterPro" id="IPR006118">
    <property type="entry name" value="Recombinase_CS"/>
</dbReference>
<dbReference type="PROSITE" id="PS51737">
    <property type="entry name" value="RECOMBINASE_DNA_BIND"/>
    <property type="match status" value="1"/>
</dbReference>
<dbReference type="InterPro" id="IPR006119">
    <property type="entry name" value="Resolv_N"/>
</dbReference>
<dbReference type="Gene3D" id="3.90.1750.20">
    <property type="entry name" value="Putative Large Serine Recombinase, Chain B, Domain 2"/>
    <property type="match status" value="1"/>
</dbReference>
<evidence type="ECO:0000313" key="8">
    <source>
        <dbReference type="EMBL" id="NRT91506.1"/>
    </source>
</evidence>
<evidence type="ECO:0000259" key="7">
    <source>
        <dbReference type="PROSITE" id="PS51737"/>
    </source>
</evidence>
<reference evidence="8" key="2">
    <citation type="journal article" date="2022" name="Nat. Biotechnol.">
        <title>Carbon-negative production of acetone and isopropanol by gas fermentation at industrial pilot scale.</title>
        <authorList>
            <person name="Liew F.E."/>
            <person name="Nogle R."/>
            <person name="Abdalla T."/>
            <person name="Rasor B.J."/>
            <person name="Canter C."/>
            <person name="Jensen R.O."/>
            <person name="Wang L."/>
            <person name="Strutz J."/>
            <person name="Chirania P."/>
            <person name="De Tissera S."/>
            <person name="Mueller A.P."/>
            <person name="Ruan Z."/>
            <person name="Gao A."/>
            <person name="Tran L."/>
            <person name="Engle N.L."/>
            <person name="Bromley J.C."/>
            <person name="Daniell J."/>
            <person name="Conrado R."/>
            <person name="Tschaplinski T.J."/>
            <person name="Giannone R.J."/>
            <person name="Hettich R.L."/>
            <person name="Karim A.S."/>
            <person name="Simpson S.D."/>
            <person name="Brown S.D."/>
            <person name="Leang C."/>
            <person name="Jewett M.C."/>
            <person name="Kopke M."/>
        </authorList>
    </citation>
    <scope>NUCLEOTIDE SEQUENCE</scope>
    <source>
        <strain evidence="8">DJ080</strain>
    </source>
</reference>
<feature type="domain" description="Resolvase/invertase-type recombinase catalytic" evidence="6">
    <location>
        <begin position="3"/>
        <end position="152"/>
    </location>
</feature>
<dbReference type="CDD" id="cd00338">
    <property type="entry name" value="Ser_Recombinase"/>
    <property type="match status" value="1"/>
</dbReference>
<dbReference type="Pfam" id="PF07508">
    <property type="entry name" value="Recombinase"/>
    <property type="match status" value="1"/>
</dbReference>
<evidence type="ECO:0000256" key="4">
    <source>
        <dbReference type="PIRSR" id="PIRSR606118-50"/>
    </source>
</evidence>
<dbReference type="GO" id="GO:0015074">
    <property type="term" value="P:DNA integration"/>
    <property type="evidence" value="ECO:0007669"/>
    <property type="project" value="UniProtKB-KW"/>
</dbReference>
<dbReference type="PANTHER" id="PTHR30461">
    <property type="entry name" value="DNA-INVERTASE FROM LAMBDOID PROPHAGE"/>
    <property type="match status" value="1"/>
</dbReference>
<dbReference type="GO" id="GO:0003677">
    <property type="term" value="F:DNA binding"/>
    <property type="evidence" value="ECO:0007669"/>
    <property type="project" value="UniProtKB-KW"/>
</dbReference>
<dbReference type="SUPFAM" id="SSF53041">
    <property type="entry name" value="Resolvase-like"/>
    <property type="match status" value="1"/>
</dbReference>
<dbReference type="SMART" id="SM00857">
    <property type="entry name" value="Resolvase"/>
    <property type="match status" value="1"/>
</dbReference>
<dbReference type="GO" id="GO:0000150">
    <property type="term" value="F:DNA strand exchange activity"/>
    <property type="evidence" value="ECO:0007669"/>
    <property type="project" value="InterPro"/>
</dbReference>
<feature type="domain" description="Recombinase" evidence="7">
    <location>
        <begin position="160"/>
        <end position="264"/>
    </location>
</feature>
<dbReference type="EMBL" id="JABSWW010000001">
    <property type="protein sequence ID" value="NRT91506.1"/>
    <property type="molecule type" value="Genomic_DNA"/>
</dbReference>
<evidence type="ECO:0000256" key="3">
    <source>
        <dbReference type="ARBA" id="ARBA00023172"/>
    </source>
</evidence>
<dbReference type="InterPro" id="IPR038109">
    <property type="entry name" value="DNA_bind_recomb_sf"/>
</dbReference>
<evidence type="ECO:0000313" key="9">
    <source>
        <dbReference type="Proteomes" id="UP001193748"/>
    </source>
</evidence>
<dbReference type="Proteomes" id="UP001193748">
    <property type="component" value="Unassembled WGS sequence"/>
</dbReference>
<dbReference type="PROSITE" id="PS51736">
    <property type="entry name" value="RECOMBINASES_3"/>
    <property type="match status" value="1"/>
</dbReference>
<name>A0AAX0B982_CLOBE</name>
<accession>A0AAX0B982</accession>
<dbReference type="InterPro" id="IPR050639">
    <property type="entry name" value="SSR_resolvase"/>
</dbReference>
<evidence type="ECO:0000259" key="6">
    <source>
        <dbReference type="PROSITE" id="PS51736"/>
    </source>
</evidence>
<evidence type="ECO:0000256" key="5">
    <source>
        <dbReference type="PROSITE-ProRule" id="PRU10137"/>
    </source>
</evidence>
<dbReference type="Gene3D" id="3.40.50.1390">
    <property type="entry name" value="Resolvase, N-terminal catalytic domain"/>
    <property type="match status" value="1"/>
</dbReference>
<reference evidence="8" key="1">
    <citation type="submission" date="2020-05" db="EMBL/GenBank/DDBJ databases">
        <authorList>
            <person name="Brown S."/>
            <person name="Huntemann M."/>
            <person name="Clum A."/>
            <person name="Spunde A."/>
            <person name="Palaniappan K."/>
            <person name="Ritter S."/>
            <person name="Mikhailova N."/>
            <person name="Chen I.-M."/>
            <person name="Stamatis D."/>
            <person name="Reddy T."/>
            <person name="O'Malley R."/>
            <person name="Daum C."/>
            <person name="Shapiro N."/>
            <person name="Ivanova N."/>
            <person name="Kyrpides N."/>
            <person name="Woyke T."/>
        </authorList>
    </citation>
    <scope>NUCLEOTIDE SEQUENCE</scope>
    <source>
        <strain evidence="8">DJ080</strain>
    </source>
</reference>
<dbReference type="PANTHER" id="PTHR30461:SF23">
    <property type="entry name" value="DNA RECOMBINASE-RELATED"/>
    <property type="match status" value="1"/>
</dbReference>
<keyword evidence="3" id="KW-0233">DNA recombination</keyword>
<keyword evidence="2" id="KW-0238">DNA-binding</keyword>
<dbReference type="InterPro" id="IPR011109">
    <property type="entry name" value="DNA_bind_recombinase_dom"/>
</dbReference>
<dbReference type="AlphaFoldDB" id="A0AAX0B982"/>
<dbReference type="InterPro" id="IPR036162">
    <property type="entry name" value="Resolvase-like_N_sf"/>
</dbReference>
<protein>
    <submittedName>
        <fullName evidence="8">DNA invertase Pin-like site-specific DNA recombinase</fullName>
    </submittedName>
</protein>
<sequence>MKKVFGYVRVSTSTQVEKGYGLDTQQNAINEYCKQNNLELVEIFKDAGISGTDENRDSLNDMIVSLNEEIDTIIVLNTSRLWRDIYNQAYIQRKCIDLKAHIISIEQPTFDIYEANPTDGFLNDIMTAMDRFQRNEIKLKLAKGRKTKANSGNKACGTAPIGYKWNNNSIIIDEDKVETVKTIFNKYTELQSLGKVKKYLDENDYATNTGKQFSKQSIKNILENDFYKGIVTHADIKKEGTHEPIINKIVFGRVQSMLNKNTNK</sequence>
<feature type="active site" description="O-(5'-phospho-DNA)-serine intermediate" evidence="4 5">
    <location>
        <position position="11"/>
    </location>
</feature>
<keyword evidence="1" id="KW-0229">DNA integration</keyword>
<gene>
    <name evidence="8" type="ORF">B0H41_005185</name>
</gene>
<proteinExistence type="predicted"/>
<comment type="caution">
    <text evidence="8">The sequence shown here is derived from an EMBL/GenBank/DDBJ whole genome shotgun (WGS) entry which is preliminary data.</text>
</comment>
<dbReference type="Pfam" id="PF00239">
    <property type="entry name" value="Resolvase"/>
    <property type="match status" value="1"/>
</dbReference>
<dbReference type="PROSITE" id="PS00397">
    <property type="entry name" value="RECOMBINASES_1"/>
    <property type="match status" value="1"/>
</dbReference>
<evidence type="ECO:0000256" key="2">
    <source>
        <dbReference type="ARBA" id="ARBA00023125"/>
    </source>
</evidence>
<organism evidence="8 9">
    <name type="scientific">Clostridium beijerinckii</name>
    <name type="common">Clostridium MP</name>
    <dbReference type="NCBI Taxonomy" id="1520"/>
    <lineage>
        <taxon>Bacteria</taxon>
        <taxon>Bacillati</taxon>
        <taxon>Bacillota</taxon>
        <taxon>Clostridia</taxon>
        <taxon>Eubacteriales</taxon>
        <taxon>Clostridiaceae</taxon>
        <taxon>Clostridium</taxon>
    </lineage>
</organism>
<evidence type="ECO:0000256" key="1">
    <source>
        <dbReference type="ARBA" id="ARBA00022908"/>
    </source>
</evidence>